<evidence type="ECO:0000313" key="11">
    <source>
        <dbReference type="Proteomes" id="UP000094067"/>
    </source>
</evidence>
<dbReference type="HAMAP" id="MF_01369_B">
    <property type="entry name" value="Ribosomal_uL23_B"/>
    <property type="match status" value="1"/>
</dbReference>
<evidence type="ECO:0000256" key="4">
    <source>
        <dbReference type="ARBA" id="ARBA00022980"/>
    </source>
</evidence>
<reference evidence="11 14" key="1">
    <citation type="submission" date="2016-07" db="EMBL/GenBank/DDBJ databases">
        <title>Characterization of isolates of Eisenbergiella tayi derived from blood cultures, using whole genome sequencing.</title>
        <authorList>
            <person name="Burdz T."/>
            <person name="Wiebe D."/>
            <person name="Huynh C."/>
            <person name="Bernard K."/>
        </authorList>
    </citation>
    <scope>NUCLEOTIDE SEQUENCE [LARGE SCALE GENOMIC DNA]</scope>
    <source>
        <strain evidence="7 11">NML 110608</strain>
        <strain evidence="8 14">NML 120489</strain>
    </source>
</reference>
<dbReference type="InterPro" id="IPR012678">
    <property type="entry name" value="Ribosomal_uL23/eL15/eS24_sf"/>
</dbReference>
<dbReference type="FunFam" id="3.30.70.330:FF:000001">
    <property type="entry name" value="50S ribosomal protein L23"/>
    <property type="match status" value="1"/>
</dbReference>
<proteinExistence type="inferred from homology"/>
<dbReference type="InterPro" id="IPR012677">
    <property type="entry name" value="Nucleotide-bd_a/b_plait_sf"/>
</dbReference>
<keyword evidence="2 6" id="KW-0699">rRNA-binding</keyword>
<dbReference type="Gene3D" id="3.30.70.330">
    <property type="match status" value="1"/>
</dbReference>
<dbReference type="EMBL" id="MCGI01000003">
    <property type="protein sequence ID" value="ODM10737.1"/>
    <property type="molecule type" value="Genomic_DNA"/>
</dbReference>
<dbReference type="GO" id="GO:0005840">
    <property type="term" value="C:ribosome"/>
    <property type="evidence" value="ECO:0007669"/>
    <property type="project" value="UniProtKB-KW"/>
</dbReference>
<dbReference type="AlphaFoldDB" id="A0A1E3APS3"/>
<accession>A0A1E3APS3</accession>
<comment type="similarity">
    <text evidence="1 6">Belongs to the universal ribosomal protein uL23 family.</text>
</comment>
<evidence type="ECO:0000313" key="14">
    <source>
        <dbReference type="Proteomes" id="UP000095003"/>
    </source>
</evidence>
<name>A0A1E3APS3_9FIRM</name>
<dbReference type="RefSeq" id="WP_009256139.1">
    <property type="nucleotide sequence ID" value="NZ_BAABXS010000001.1"/>
</dbReference>
<evidence type="ECO:0000313" key="9">
    <source>
        <dbReference type="EMBL" id="ODR54021.1"/>
    </source>
</evidence>
<dbReference type="GO" id="GO:0006412">
    <property type="term" value="P:translation"/>
    <property type="evidence" value="ECO:0007669"/>
    <property type="project" value="UniProtKB-UniRule"/>
</dbReference>
<dbReference type="Proteomes" id="UP000094869">
    <property type="component" value="Unassembled WGS sequence"/>
</dbReference>
<gene>
    <name evidence="6 8" type="primary">rplW</name>
    <name evidence="8" type="ORF">BEH84_03166</name>
    <name evidence="9" type="ORF">BEI59_05545</name>
    <name evidence="7" type="ORF">BEI61_00493</name>
    <name evidence="10" type="ORF">BEI63_05850</name>
</gene>
<organism evidence="8 14">
    <name type="scientific">Eisenbergiella tayi</name>
    <dbReference type="NCBI Taxonomy" id="1432052"/>
    <lineage>
        <taxon>Bacteria</taxon>
        <taxon>Bacillati</taxon>
        <taxon>Bacillota</taxon>
        <taxon>Clostridia</taxon>
        <taxon>Lachnospirales</taxon>
        <taxon>Lachnospiraceae</taxon>
        <taxon>Eisenbergiella</taxon>
    </lineage>
</organism>
<reference evidence="10 13" key="2">
    <citation type="submission" date="2016-08" db="EMBL/GenBank/DDBJ databases">
        <title>Characterization of Isolates of Eisenbergiella tayi Derived from Blood Cultures, Using Whole Genome Sequencing.</title>
        <authorList>
            <person name="Bernier A.-M."/>
            <person name="Burdz T."/>
            <person name="Wiebe D."/>
            <person name="Bernard K."/>
        </authorList>
    </citation>
    <scope>NUCLEOTIDE SEQUENCE [LARGE SCALE GENOMIC DNA]</scope>
    <source>
        <strain evidence="10 13">NML120146</strain>
    </source>
</reference>
<keyword evidence="5 6" id="KW-0687">Ribonucleoprotein</keyword>
<dbReference type="NCBIfam" id="NF004363">
    <property type="entry name" value="PRK05738.2-4"/>
    <property type="match status" value="1"/>
</dbReference>
<dbReference type="PATRIC" id="fig|1432052.3.peg.3499"/>
<dbReference type="SUPFAM" id="SSF54189">
    <property type="entry name" value="Ribosomal proteins S24e, L23 and L15e"/>
    <property type="match status" value="1"/>
</dbReference>
<dbReference type="GeneID" id="93302448"/>
<dbReference type="OrthoDB" id="9793353at2"/>
<evidence type="ECO:0000256" key="2">
    <source>
        <dbReference type="ARBA" id="ARBA00022730"/>
    </source>
</evidence>
<dbReference type="PANTHER" id="PTHR11620">
    <property type="entry name" value="60S RIBOSOMAL PROTEIN L23A"/>
    <property type="match status" value="1"/>
</dbReference>
<comment type="caution">
    <text evidence="8">The sequence shown here is derived from an EMBL/GenBank/DDBJ whole genome shotgun (WGS) entry which is preliminary data.</text>
</comment>
<dbReference type="EMBL" id="MEHD01000014">
    <property type="protein sequence ID" value="ODR59682.1"/>
    <property type="molecule type" value="Genomic_DNA"/>
</dbReference>
<evidence type="ECO:0000256" key="3">
    <source>
        <dbReference type="ARBA" id="ARBA00022884"/>
    </source>
</evidence>
<comment type="subunit">
    <text evidence="6">Part of the 50S ribosomal subunit. Contacts protein L29, and trigger factor when it is bound to the ribosome.</text>
</comment>
<evidence type="ECO:0000256" key="6">
    <source>
        <dbReference type="HAMAP-Rule" id="MF_01369"/>
    </source>
</evidence>
<dbReference type="Proteomes" id="UP000094271">
    <property type="component" value="Unassembled WGS sequence"/>
</dbReference>
<evidence type="ECO:0000313" key="7">
    <source>
        <dbReference type="EMBL" id="ODM08864.1"/>
    </source>
</evidence>
<comment type="function">
    <text evidence="6">One of the early assembly proteins it binds 23S rRNA. One of the proteins that surrounds the polypeptide exit tunnel on the outside of the ribosome. Forms the main docking site for trigger factor binding to the ribosome.</text>
</comment>
<sequence length="99" mass="11112">MADVKYYDVILKPVITEKSMAGMGEKKYTFLVHPEANKSQIKEAVEKMFEGTKVKSVNTQNCEGKNRRRGMVVGKTAKTKKAIVQLTEESKDIEIFAGL</sequence>
<keyword evidence="13" id="KW-1185">Reference proteome</keyword>
<evidence type="ECO:0000313" key="8">
    <source>
        <dbReference type="EMBL" id="ODM10737.1"/>
    </source>
</evidence>
<dbReference type="Pfam" id="PF00276">
    <property type="entry name" value="Ribosomal_L23"/>
    <property type="match status" value="1"/>
</dbReference>
<evidence type="ECO:0000313" key="10">
    <source>
        <dbReference type="EMBL" id="ODR59682.1"/>
    </source>
</evidence>
<dbReference type="GO" id="GO:0003735">
    <property type="term" value="F:structural constituent of ribosome"/>
    <property type="evidence" value="ECO:0007669"/>
    <property type="project" value="InterPro"/>
</dbReference>
<dbReference type="EMBL" id="MEHA01000003">
    <property type="protein sequence ID" value="ODR54021.1"/>
    <property type="molecule type" value="Genomic_DNA"/>
</dbReference>
<dbReference type="GO" id="GO:0019843">
    <property type="term" value="F:rRNA binding"/>
    <property type="evidence" value="ECO:0007669"/>
    <property type="project" value="UniProtKB-UniRule"/>
</dbReference>
<dbReference type="Proteomes" id="UP000095003">
    <property type="component" value="Unassembled WGS sequence"/>
</dbReference>
<keyword evidence="3 6" id="KW-0694">RNA-binding</keyword>
<dbReference type="EMBL" id="MCGH01000001">
    <property type="protein sequence ID" value="ODM08864.1"/>
    <property type="molecule type" value="Genomic_DNA"/>
</dbReference>
<evidence type="ECO:0000256" key="5">
    <source>
        <dbReference type="ARBA" id="ARBA00023274"/>
    </source>
</evidence>
<protein>
    <recommendedName>
        <fullName evidence="6">Large ribosomal subunit protein uL23</fullName>
    </recommendedName>
</protein>
<reference evidence="9 12" key="3">
    <citation type="submission" date="2016-08" db="EMBL/GenBank/DDBJ databases">
        <authorList>
            <person name="Seilhamer J.J."/>
        </authorList>
    </citation>
    <scope>NUCLEOTIDE SEQUENCE [LARGE SCALE GENOMIC DNA]</scope>
    <source>
        <strain evidence="9 12">NML150140-1</strain>
    </source>
</reference>
<evidence type="ECO:0000313" key="13">
    <source>
        <dbReference type="Proteomes" id="UP000094869"/>
    </source>
</evidence>
<dbReference type="GO" id="GO:1990904">
    <property type="term" value="C:ribonucleoprotein complex"/>
    <property type="evidence" value="ECO:0007669"/>
    <property type="project" value="UniProtKB-KW"/>
</dbReference>
<dbReference type="Proteomes" id="UP000094067">
    <property type="component" value="Unassembled WGS sequence"/>
</dbReference>
<keyword evidence="4 6" id="KW-0689">Ribosomal protein</keyword>
<evidence type="ECO:0000256" key="1">
    <source>
        <dbReference type="ARBA" id="ARBA00006700"/>
    </source>
</evidence>
<evidence type="ECO:0000313" key="12">
    <source>
        <dbReference type="Proteomes" id="UP000094271"/>
    </source>
</evidence>
<dbReference type="InterPro" id="IPR013025">
    <property type="entry name" value="Ribosomal_uL23-like"/>
</dbReference>